<feature type="chain" id="PRO_5031100284" evidence="2">
    <location>
        <begin position="24"/>
        <end position="174"/>
    </location>
</feature>
<evidence type="ECO:0000313" key="5">
    <source>
        <dbReference type="Proteomes" id="UP000541857"/>
    </source>
</evidence>
<feature type="signal peptide" evidence="2">
    <location>
        <begin position="1"/>
        <end position="23"/>
    </location>
</feature>
<dbReference type="Proteomes" id="UP000541857">
    <property type="component" value="Unassembled WGS sequence"/>
</dbReference>
<evidence type="ECO:0000256" key="1">
    <source>
        <dbReference type="ARBA" id="ARBA00022723"/>
    </source>
</evidence>
<dbReference type="AlphaFoldDB" id="A0A7W2R2H9"/>
<dbReference type="GO" id="GO:0046872">
    <property type="term" value="F:metal ion binding"/>
    <property type="evidence" value="ECO:0007669"/>
    <property type="project" value="UniProtKB-KW"/>
</dbReference>
<organism evidence="4 5">
    <name type="scientific">Gelidibacter maritimus</name>
    <dbReference type="NCBI Taxonomy" id="2761487"/>
    <lineage>
        <taxon>Bacteria</taxon>
        <taxon>Pseudomonadati</taxon>
        <taxon>Bacteroidota</taxon>
        <taxon>Flavobacteriia</taxon>
        <taxon>Flavobacteriales</taxon>
        <taxon>Flavobacteriaceae</taxon>
        <taxon>Gelidibacter</taxon>
    </lineage>
</organism>
<accession>A0A7W2R2H9</accession>
<reference evidence="4 5" key="1">
    <citation type="submission" date="2020-07" db="EMBL/GenBank/DDBJ databases">
        <title>Bacterium isolated from marine sediment.</title>
        <authorList>
            <person name="Shang D."/>
        </authorList>
    </citation>
    <scope>NUCLEOTIDE SEQUENCE [LARGE SCALE GENOMIC DNA]</scope>
    <source>
        <strain evidence="4 5">F6074</strain>
    </source>
</reference>
<dbReference type="CDD" id="cd00371">
    <property type="entry name" value="HMA"/>
    <property type="match status" value="1"/>
</dbReference>
<dbReference type="SUPFAM" id="SSF55008">
    <property type="entry name" value="HMA, heavy metal-associated domain"/>
    <property type="match status" value="1"/>
</dbReference>
<sequence length="174" mass="18944">MKTFKTLALLTVLAIFSVSCKEAQPEVKTVDTAQPEKVTENQLDPNATYAKAEFGIDGMTCAMGCAKMIEKKIANMEGVKSATVDFDTRLAMVEYDNAKVTPTSLEEAVVSVSDSYSVNEMKTVDVFSKDHNCDDDCKMACCADKNMGEEQASADKKPCKDDCKMACCAKKEKA</sequence>
<proteinExistence type="predicted"/>
<dbReference type="Pfam" id="PF00403">
    <property type="entry name" value="HMA"/>
    <property type="match status" value="1"/>
</dbReference>
<gene>
    <name evidence="4" type="ORF">H3Z82_03570</name>
</gene>
<evidence type="ECO:0000313" key="4">
    <source>
        <dbReference type="EMBL" id="MBA6151799.1"/>
    </source>
</evidence>
<evidence type="ECO:0000256" key="2">
    <source>
        <dbReference type="SAM" id="SignalP"/>
    </source>
</evidence>
<dbReference type="InterPro" id="IPR006121">
    <property type="entry name" value="HMA_dom"/>
</dbReference>
<comment type="caution">
    <text evidence="4">The sequence shown here is derived from an EMBL/GenBank/DDBJ whole genome shotgun (WGS) entry which is preliminary data.</text>
</comment>
<dbReference type="EMBL" id="JACGLT010000002">
    <property type="protein sequence ID" value="MBA6151799.1"/>
    <property type="molecule type" value="Genomic_DNA"/>
</dbReference>
<dbReference type="PROSITE" id="PS50846">
    <property type="entry name" value="HMA_2"/>
    <property type="match status" value="1"/>
</dbReference>
<name>A0A7W2R2H9_9FLAO</name>
<feature type="domain" description="HMA" evidence="3">
    <location>
        <begin position="50"/>
        <end position="117"/>
    </location>
</feature>
<evidence type="ECO:0000259" key="3">
    <source>
        <dbReference type="PROSITE" id="PS50846"/>
    </source>
</evidence>
<protein>
    <submittedName>
        <fullName evidence="4">Heavy-metal-associated domain-containing protein</fullName>
    </submittedName>
</protein>
<dbReference type="Gene3D" id="3.30.70.100">
    <property type="match status" value="1"/>
</dbReference>
<dbReference type="RefSeq" id="WP_182202542.1">
    <property type="nucleotide sequence ID" value="NZ_JACGLT010000002.1"/>
</dbReference>
<dbReference type="PROSITE" id="PS51257">
    <property type="entry name" value="PROKAR_LIPOPROTEIN"/>
    <property type="match status" value="1"/>
</dbReference>
<dbReference type="FunFam" id="3.30.70.100:FF:000001">
    <property type="entry name" value="ATPase copper transporting beta"/>
    <property type="match status" value="1"/>
</dbReference>
<keyword evidence="2" id="KW-0732">Signal</keyword>
<keyword evidence="5" id="KW-1185">Reference proteome</keyword>
<keyword evidence="1" id="KW-0479">Metal-binding</keyword>
<dbReference type="InterPro" id="IPR036163">
    <property type="entry name" value="HMA_dom_sf"/>
</dbReference>